<organism evidence="1 2">
    <name type="scientific">Mycolicibacterium elephantis DSM 44368</name>
    <dbReference type="NCBI Taxonomy" id="1335622"/>
    <lineage>
        <taxon>Bacteria</taxon>
        <taxon>Bacillati</taxon>
        <taxon>Actinomycetota</taxon>
        <taxon>Actinomycetes</taxon>
        <taxon>Mycobacteriales</taxon>
        <taxon>Mycobacteriaceae</taxon>
        <taxon>Mycolicibacterium</taxon>
    </lineage>
</organism>
<evidence type="ECO:0000313" key="2">
    <source>
        <dbReference type="Proteomes" id="UP000287177"/>
    </source>
</evidence>
<comment type="caution">
    <text evidence="1">The sequence shown here is derived from an EMBL/GenBank/DDBJ whole genome shotgun (WGS) entry which is preliminary data.</text>
</comment>
<keyword evidence="2" id="KW-1185">Reference proteome</keyword>
<dbReference type="Proteomes" id="UP000287177">
    <property type="component" value="Unassembled WGS sequence"/>
</dbReference>
<gene>
    <name evidence="1" type="ORF">MELE44368_02785</name>
</gene>
<name>A0A439DV41_9MYCO</name>
<sequence length="44" mass="5004">MMWRIWMSLKFGGVAGDFVYDALCHFVFEVSVLIAWVSTGKAYA</sequence>
<accession>A0A439DV41</accession>
<proteinExistence type="predicted"/>
<dbReference type="EMBL" id="ATDN01000012">
    <property type="protein sequence ID" value="RWA20896.1"/>
    <property type="molecule type" value="Genomic_DNA"/>
</dbReference>
<protein>
    <submittedName>
        <fullName evidence="1">Uncharacterized protein</fullName>
    </submittedName>
</protein>
<reference evidence="1 2" key="1">
    <citation type="submission" date="2013-06" db="EMBL/GenBank/DDBJ databases">
        <title>The draft sequence of the Mycobacterium elephantis genome.</title>
        <authorList>
            <person name="Pettersson F.B."/>
            <person name="Das S."/>
            <person name="Dasgupta S."/>
            <person name="Bhattacharya A."/>
            <person name="Kirsebom L.A."/>
        </authorList>
    </citation>
    <scope>NUCLEOTIDE SEQUENCE [LARGE SCALE GENOMIC DNA]</scope>
    <source>
        <strain evidence="1 2">DSM 44368</strain>
    </source>
</reference>
<dbReference type="AlphaFoldDB" id="A0A439DV41"/>
<evidence type="ECO:0000313" key="1">
    <source>
        <dbReference type="EMBL" id="RWA20896.1"/>
    </source>
</evidence>